<keyword evidence="2" id="KW-1185">Reference proteome</keyword>
<sequence>MTVLVMGDRVALVLPPAEVLVLEPDEADDLAALLERAADCAEGDSSWASSTPT</sequence>
<gene>
    <name evidence="1" type="ORF">GCM10010470_61020</name>
</gene>
<protein>
    <submittedName>
        <fullName evidence="1">Uncharacterized protein</fullName>
    </submittedName>
</protein>
<comment type="caution">
    <text evidence="1">The sequence shown here is derived from an EMBL/GenBank/DDBJ whole genome shotgun (WGS) entry which is preliminary data.</text>
</comment>
<dbReference type="EMBL" id="BAAAUX010000032">
    <property type="protein sequence ID" value="GAA2817426.1"/>
    <property type="molecule type" value="Genomic_DNA"/>
</dbReference>
<reference evidence="1 2" key="1">
    <citation type="journal article" date="2019" name="Int. J. Syst. Evol. Microbiol.">
        <title>The Global Catalogue of Microorganisms (GCM) 10K type strain sequencing project: providing services to taxonomists for standard genome sequencing and annotation.</title>
        <authorList>
            <consortium name="The Broad Institute Genomics Platform"/>
            <consortium name="The Broad Institute Genome Sequencing Center for Infectious Disease"/>
            <person name="Wu L."/>
            <person name="Ma J."/>
        </authorList>
    </citation>
    <scope>NUCLEOTIDE SEQUENCE [LARGE SCALE GENOMIC DNA]</scope>
    <source>
        <strain evidence="1 2">JCM 9383</strain>
    </source>
</reference>
<proteinExistence type="predicted"/>
<evidence type="ECO:0000313" key="1">
    <source>
        <dbReference type="EMBL" id="GAA2817426.1"/>
    </source>
</evidence>
<organism evidence="1 2">
    <name type="scientific">Saccharopolyspora taberi</name>
    <dbReference type="NCBI Taxonomy" id="60895"/>
    <lineage>
        <taxon>Bacteria</taxon>
        <taxon>Bacillati</taxon>
        <taxon>Actinomycetota</taxon>
        <taxon>Actinomycetes</taxon>
        <taxon>Pseudonocardiales</taxon>
        <taxon>Pseudonocardiaceae</taxon>
        <taxon>Saccharopolyspora</taxon>
    </lineage>
</organism>
<dbReference type="Proteomes" id="UP001500979">
    <property type="component" value="Unassembled WGS sequence"/>
</dbReference>
<name>A0ABN3VPI7_9PSEU</name>
<evidence type="ECO:0000313" key="2">
    <source>
        <dbReference type="Proteomes" id="UP001500979"/>
    </source>
</evidence>
<dbReference type="RefSeq" id="WP_344685669.1">
    <property type="nucleotide sequence ID" value="NZ_BAAAUX010000032.1"/>
</dbReference>
<accession>A0ABN3VPI7</accession>